<dbReference type="Proteomes" id="UP000694561">
    <property type="component" value="Unplaced"/>
</dbReference>
<dbReference type="AlphaFoldDB" id="A0A8C6B5W7"/>
<accession>A0A8C6B5W7</accession>
<organism evidence="1 2">
    <name type="scientific">Monodon monoceros</name>
    <name type="common">Narwhal</name>
    <name type="synonym">Ceratodon monodon</name>
    <dbReference type="NCBI Taxonomy" id="40151"/>
    <lineage>
        <taxon>Eukaryota</taxon>
        <taxon>Metazoa</taxon>
        <taxon>Chordata</taxon>
        <taxon>Craniata</taxon>
        <taxon>Vertebrata</taxon>
        <taxon>Euteleostomi</taxon>
        <taxon>Mammalia</taxon>
        <taxon>Eutheria</taxon>
        <taxon>Laurasiatheria</taxon>
        <taxon>Artiodactyla</taxon>
        <taxon>Whippomorpha</taxon>
        <taxon>Cetacea</taxon>
        <taxon>Odontoceti</taxon>
        <taxon>Monodontidae</taxon>
        <taxon>Monodon</taxon>
    </lineage>
</organism>
<protein>
    <submittedName>
        <fullName evidence="1">Uncharacterized protein</fullName>
    </submittedName>
</protein>
<dbReference type="GeneTree" id="ENSGT00990000213947"/>
<sequence>KKSNRNTHPSLAMVVSSASGSRVSSGRDLNCIPEMADTLGAVAKKGLEHTNCGKAFSTDSSRLKSGEDPQELRGSYVTGAEFWGIFGSSSFPASPKSGR</sequence>
<reference evidence="1" key="2">
    <citation type="submission" date="2025-09" db="UniProtKB">
        <authorList>
            <consortium name="Ensembl"/>
        </authorList>
    </citation>
    <scope>IDENTIFICATION</scope>
</reference>
<proteinExistence type="predicted"/>
<name>A0A8C6B5W7_MONMO</name>
<evidence type="ECO:0000313" key="2">
    <source>
        <dbReference type="Proteomes" id="UP000694561"/>
    </source>
</evidence>
<reference evidence="1" key="1">
    <citation type="submission" date="2025-08" db="UniProtKB">
        <authorList>
            <consortium name="Ensembl"/>
        </authorList>
    </citation>
    <scope>IDENTIFICATION</scope>
</reference>
<dbReference type="Ensembl" id="ENSMMNT00015012645.1">
    <property type="protein sequence ID" value="ENSMMNP00015011550.1"/>
    <property type="gene ID" value="ENSMMNG00015008536.1"/>
</dbReference>
<keyword evidence="2" id="KW-1185">Reference proteome</keyword>
<evidence type="ECO:0000313" key="1">
    <source>
        <dbReference type="Ensembl" id="ENSMMNP00015011550.1"/>
    </source>
</evidence>